<keyword evidence="12" id="KW-1185">Reference proteome</keyword>
<dbReference type="PANTHER" id="PTHR37323">
    <property type="entry name" value="GCN5-RELATED N-ACETYLTRANSFERASE"/>
    <property type="match status" value="1"/>
</dbReference>
<evidence type="ECO:0000256" key="3">
    <source>
        <dbReference type="ARBA" id="ARBA00022679"/>
    </source>
</evidence>
<keyword evidence="2" id="KW-0444">Lipid biosynthesis</keyword>
<dbReference type="OrthoDB" id="9787072at2"/>
<keyword evidence="4" id="KW-0443">Lipid metabolism</keyword>
<reference evidence="11 12" key="1">
    <citation type="submission" date="2018-05" db="EMBL/GenBank/DDBJ databases">
        <title>Acuticoccus sediminis sp. nov., isolated from deep-sea sediment of Indian Ocean.</title>
        <authorList>
            <person name="Liu X."/>
            <person name="Lai Q."/>
            <person name="Du Y."/>
            <person name="Sun F."/>
            <person name="Zhang X."/>
            <person name="Wang S."/>
            <person name="Shao Z."/>
        </authorList>
    </citation>
    <scope>NUCLEOTIDE SEQUENCE [LARGE SCALE GENOMIC DNA]</scope>
    <source>
        <strain evidence="11 12">PTG4-2</strain>
    </source>
</reference>
<evidence type="ECO:0000313" key="11">
    <source>
        <dbReference type="EMBL" id="RAH99847.1"/>
    </source>
</evidence>
<dbReference type="PANTHER" id="PTHR37323:SF1">
    <property type="entry name" value="L-ORNITHINE N(ALPHA)-ACYLTRANSFERASE"/>
    <property type="match status" value="1"/>
</dbReference>
<evidence type="ECO:0000256" key="2">
    <source>
        <dbReference type="ARBA" id="ARBA00022516"/>
    </source>
</evidence>
<evidence type="ECO:0000256" key="4">
    <source>
        <dbReference type="ARBA" id="ARBA00023098"/>
    </source>
</evidence>
<dbReference type="Gene3D" id="3.40.630.30">
    <property type="match status" value="1"/>
</dbReference>
<dbReference type="GO" id="GO:0006629">
    <property type="term" value="P:lipid metabolic process"/>
    <property type="evidence" value="ECO:0007669"/>
    <property type="project" value="UniProtKB-KW"/>
</dbReference>
<dbReference type="InterPro" id="IPR052351">
    <property type="entry name" value="Ornithine_N-alpha-AT"/>
</dbReference>
<protein>
    <recommendedName>
        <fullName evidence="8">L-ornithine N(alpha)-acyltransferase</fullName>
        <ecNumber evidence="7">2.3.2.30</ecNumber>
    </recommendedName>
</protein>
<evidence type="ECO:0000256" key="7">
    <source>
        <dbReference type="ARBA" id="ARBA00039058"/>
    </source>
</evidence>
<evidence type="ECO:0000256" key="5">
    <source>
        <dbReference type="ARBA" id="ARBA00023315"/>
    </source>
</evidence>
<dbReference type="InterPro" id="IPR016181">
    <property type="entry name" value="Acyl_CoA_acyltransferase"/>
</dbReference>
<dbReference type="RefSeq" id="WP_111348169.1">
    <property type="nucleotide sequence ID" value="NZ_QHHQ01000004.1"/>
</dbReference>
<dbReference type="EC" id="2.3.2.30" evidence="7"/>
<evidence type="ECO:0000256" key="10">
    <source>
        <dbReference type="ARBA" id="ARBA00047785"/>
    </source>
</evidence>
<name>A0A8B2NPD3_9HYPH</name>
<evidence type="ECO:0000256" key="6">
    <source>
        <dbReference type="ARBA" id="ARBA00038095"/>
    </source>
</evidence>
<comment type="pathway">
    <text evidence="1">Lipid metabolism.</text>
</comment>
<dbReference type="SUPFAM" id="SSF55729">
    <property type="entry name" value="Acyl-CoA N-acyltransferases (Nat)"/>
    <property type="match status" value="1"/>
</dbReference>
<comment type="function">
    <text evidence="9">Catalyzes the first step in the biosynthesis of ornithine lipids, which are phosphorus-free membrane lipids. Catalyzes the 3-hydroxyacyl-acyl carrier protein-dependent acylation of ornithine to form lyso-ornithine lipid (LOL).</text>
</comment>
<dbReference type="AlphaFoldDB" id="A0A8B2NPD3"/>
<gene>
    <name evidence="11" type="ORF">DLJ53_19045</name>
</gene>
<proteinExistence type="inferred from homology"/>
<dbReference type="GO" id="GO:0043810">
    <property type="term" value="F:ornithine-acyl [acyl carrier protein] N-acyltransferase activity"/>
    <property type="evidence" value="ECO:0007669"/>
    <property type="project" value="UniProtKB-EC"/>
</dbReference>
<organism evidence="11 12">
    <name type="scientific">Acuticoccus sediminis</name>
    <dbReference type="NCBI Taxonomy" id="2184697"/>
    <lineage>
        <taxon>Bacteria</taxon>
        <taxon>Pseudomonadati</taxon>
        <taxon>Pseudomonadota</taxon>
        <taxon>Alphaproteobacteria</taxon>
        <taxon>Hyphomicrobiales</taxon>
        <taxon>Amorphaceae</taxon>
        <taxon>Acuticoccus</taxon>
    </lineage>
</organism>
<comment type="catalytic activity">
    <reaction evidence="10">
        <text>a (3R)-hydroxyacyl-[ACP] + L-ornithine = a lyso-ornithine lipid + holo-[ACP] + H(+)</text>
        <dbReference type="Rhea" id="RHEA:20633"/>
        <dbReference type="Rhea" id="RHEA-COMP:9685"/>
        <dbReference type="Rhea" id="RHEA-COMP:9945"/>
        <dbReference type="ChEBI" id="CHEBI:15378"/>
        <dbReference type="ChEBI" id="CHEBI:46911"/>
        <dbReference type="ChEBI" id="CHEBI:64479"/>
        <dbReference type="ChEBI" id="CHEBI:78827"/>
        <dbReference type="ChEBI" id="CHEBI:138482"/>
        <dbReference type="EC" id="2.3.2.30"/>
    </reaction>
    <physiologicalReaction direction="left-to-right" evidence="10">
        <dbReference type="Rhea" id="RHEA:20634"/>
    </physiologicalReaction>
</comment>
<dbReference type="EMBL" id="QHHQ01000004">
    <property type="protein sequence ID" value="RAH99847.1"/>
    <property type="molecule type" value="Genomic_DNA"/>
</dbReference>
<accession>A0A8B2NPD3</accession>
<keyword evidence="3 11" id="KW-0808">Transferase</keyword>
<evidence type="ECO:0000256" key="1">
    <source>
        <dbReference type="ARBA" id="ARBA00005189"/>
    </source>
</evidence>
<evidence type="ECO:0000256" key="9">
    <source>
        <dbReference type="ARBA" id="ARBA00045724"/>
    </source>
</evidence>
<evidence type="ECO:0000313" key="12">
    <source>
        <dbReference type="Proteomes" id="UP000249590"/>
    </source>
</evidence>
<comment type="caution">
    <text evidence="11">The sequence shown here is derived from an EMBL/GenBank/DDBJ whole genome shotgun (WGS) entry which is preliminary data.</text>
</comment>
<evidence type="ECO:0000256" key="8">
    <source>
        <dbReference type="ARBA" id="ARBA00039866"/>
    </source>
</evidence>
<dbReference type="Pfam" id="PF13444">
    <property type="entry name" value="Acetyltransf_5"/>
    <property type="match status" value="1"/>
</dbReference>
<keyword evidence="5 11" id="KW-0012">Acyltransferase</keyword>
<comment type="similarity">
    <text evidence="6">Belongs to the acetyltransferase family. OlsB subfamily.</text>
</comment>
<dbReference type="Proteomes" id="UP000249590">
    <property type="component" value="Unassembled WGS sequence"/>
</dbReference>
<sequence length="278" mass="31917">MRIAPLDRSTPTFGQLGTLEVRLARTMGEVRRAQQVRYEVFYEEMAAQADPFTMATRRDRDQFDSLCDHLLVLDHNVATRRFRKAKPRIVGTYRLLRQEIAEHNGGFYSKSEFNLAPMLERHPGLNFLELGRSCVLKPYRDKRTVELLWHGAWSYTLRHNVDVLFGCASLSGTNPDELKVALSYLYHHHLAPEEWRVRALEARHVDMNRLPVEEIDMKTALRALPPLIKGYLRLGAYVADGAVVDHQFGTTDVMIVLPVSGISHRYINYYGANATRHA</sequence>